<proteinExistence type="predicted"/>
<evidence type="ECO:0000313" key="9">
    <source>
        <dbReference type="EMBL" id="SLN15474.1"/>
    </source>
</evidence>
<comment type="subcellular location">
    <subcellularLocation>
        <location evidence="2">Endomembrane system</location>
    </subcellularLocation>
    <subcellularLocation>
        <location evidence="1">Membrane</location>
        <topology evidence="1">Single-pass membrane protein</topology>
    </subcellularLocation>
</comment>
<protein>
    <submittedName>
        <fullName evidence="9">Glycosyltransferase family 29 (Sialyltransferase)</fullName>
    </submittedName>
</protein>
<dbReference type="GO" id="GO:0012505">
    <property type="term" value="C:endomembrane system"/>
    <property type="evidence" value="ECO:0007669"/>
    <property type="project" value="UniProtKB-SubCell"/>
</dbReference>
<evidence type="ECO:0000256" key="1">
    <source>
        <dbReference type="ARBA" id="ARBA00004167"/>
    </source>
</evidence>
<sequence length="218" mass="24061">MPSDGTVLQRLRTQLRFRWAALRNEDDVLGRGGVPLDVLAQQLAGKRVALVGNARALEHRDFGAQINAADVVIRINRAPRPSVRSHGARTDWLALATSLSGAAFDDIGAAHLIWMSHKRKRLRLWMARPARFTLFPADRYQALKSTMGAQPTTGAMLVAWLSDTDLAQLDLWGFDFFASLSLSGGRDAGRVPHDFSAEAKFVTGVCARDPRVIHHPME</sequence>
<dbReference type="InterPro" id="IPR001675">
    <property type="entry name" value="Glyco_trans_29"/>
</dbReference>
<keyword evidence="7" id="KW-0472">Membrane</keyword>
<dbReference type="InterPro" id="IPR038578">
    <property type="entry name" value="GT29-like_sf"/>
</dbReference>
<dbReference type="GO" id="GO:0016020">
    <property type="term" value="C:membrane"/>
    <property type="evidence" value="ECO:0007669"/>
    <property type="project" value="UniProtKB-SubCell"/>
</dbReference>
<evidence type="ECO:0000256" key="7">
    <source>
        <dbReference type="ARBA" id="ARBA00023136"/>
    </source>
</evidence>
<evidence type="ECO:0000256" key="8">
    <source>
        <dbReference type="ARBA" id="ARBA00023180"/>
    </source>
</evidence>
<gene>
    <name evidence="9" type="ORF">AQS8620_00287</name>
</gene>
<evidence type="ECO:0000313" key="10">
    <source>
        <dbReference type="Proteomes" id="UP000193862"/>
    </source>
</evidence>
<keyword evidence="4 9" id="KW-0808">Transferase</keyword>
<keyword evidence="10" id="KW-1185">Reference proteome</keyword>
<evidence type="ECO:0000256" key="5">
    <source>
        <dbReference type="ARBA" id="ARBA00022692"/>
    </source>
</evidence>
<name>A0A1Y5RG51_9RHOB</name>
<dbReference type="AlphaFoldDB" id="A0A1Y5RG51"/>
<accession>A0A1Y5RG51</accession>
<evidence type="ECO:0000256" key="4">
    <source>
        <dbReference type="ARBA" id="ARBA00022679"/>
    </source>
</evidence>
<evidence type="ECO:0000256" key="3">
    <source>
        <dbReference type="ARBA" id="ARBA00022676"/>
    </source>
</evidence>
<dbReference type="Proteomes" id="UP000193862">
    <property type="component" value="Unassembled WGS sequence"/>
</dbReference>
<dbReference type="RefSeq" id="WP_085835030.1">
    <property type="nucleotide sequence ID" value="NZ_FWFS01000001.1"/>
</dbReference>
<keyword evidence="6" id="KW-1133">Transmembrane helix</keyword>
<keyword evidence="8" id="KW-0325">Glycoprotein</keyword>
<organism evidence="9 10">
    <name type="scientific">Aquimixticola soesokkakensis</name>
    <dbReference type="NCBI Taxonomy" id="1519096"/>
    <lineage>
        <taxon>Bacteria</taxon>
        <taxon>Pseudomonadati</taxon>
        <taxon>Pseudomonadota</taxon>
        <taxon>Alphaproteobacteria</taxon>
        <taxon>Rhodobacterales</taxon>
        <taxon>Paracoccaceae</taxon>
        <taxon>Aquimixticola</taxon>
    </lineage>
</organism>
<dbReference type="Pfam" id="PF00777">
    <property type="entry name" value="Glyco_transf_29"/>
    <property type="match status" value="1"/>
</dbReference>
<dbReference type="Gene3D" id="3.90.1480.20">
    <property type="entry name" value="Glycosyl transferase family 29"/>
    <property type="match status" value="1"/>
</dbReference>
<evidence type="ECO:0000256" key="6">
    <source>
        <dbReference type="ARBA" id="ARBA00022989"/>
    </source>
</evidence>
<reference evidence="9 10" key="1">
    <citation type="submission" date="2017-03" db="EMBL/GenBank/DDBJ databases">
        <authorList>
            <person name="Afonso C.L."/>
            <person name="Miller P.J."/>
            <person name="Scott M.A."/>
            <person name="Spackman E."/>
            <person name="Goraichik I."/>
            <person name="Dimitrov K.M."/>
            <person name="Suarez D.L."/>
            <person name="Swayne D.E."/>
        </authorList>
    </citation>
    <scope>NUCLEOTIDE SEQUENCE [LARGE SCALE GENOMIC DNA]</scope>
    <source>
        <strain evidence="9 10">CECT 8620</strain>
    </source>
</reference>
<dbReference type="OrthoDB" id="5614897at2"/>
<dbReference type="GO" id="GO:0008373">
    <property type="term" value="F:sialyltransferase activity"/>
    <property type="evidence" value="ECO:0007669"/>
    <property type="project" value="InterPro"/>
</dbReference>
<evidence type="ECO:0000256" key="2">
    <source>
        <dbReference type="ARBA" id="ARBA00004308"/>
    </source>
</evidence>
<keyword evidence="5" id="KW-0812">Transmembrane</keyword>
<dbReference type="EMBL" id="FWFS01000001">
    <property type="protein sequence ID" value="SLN15474.1"/>
    <property type="molecule type" value="Genomic_DNA"/>
</dbReference>
<keyword evidence="3 9" id="KW-0328">Glycosyltransferase</keyword>